<protein>
    <recommendedName>
        <fullName evidence="7">AP2/ERF domain-containing protein</fullName>
    </recommendedName>
</protein>
<dbReference type="GO" id="GO:0005634">
    <property type="term" value="C:nucleus"/>
    <property type="evidence" value="ECO:0007669"/>
    <property type="project" value="UniProtKB-SubCell"/>
</dbReference>
<evidence type="ECO:0000256" key="3">
    <source>
        <dbReference type="ARBA" id="ARBA00023125"/>
    </source>
</evidence>
<dbReference type="SUPFAM" id="SSF54171">
    <property type="entry name" value="DNA-binding domain"/>
    <property type="match status" value="1"/>
</dbReference>
<reference evidence="8 9" key="1">
    <citation type="submission" date="2019-09" db="EMBL/GenBank/DDBJ databases">
        <title>A chromosome-level genome assembly of the Chinese tupelo Nyssa sinensis.</title>
        <authorList>
            <person name="Yang X."/>
            <person name="Kang M."/>
            <person name="Yang Y."/>
            <person name="Xiong H."/>
            <person name="Wang M."/>
            <person name="Zhang Z."/>
            <person name="Wang Z."/>
            <person name="Wu H."/>
            <person name="Ma T."/>
            <person name="Liu J."/>
            <person name="Xi Z."/>
        </authorList>
    </citation>
    <scope>NUCLEOTIDE SEQUENCE [LARGE SCALE GENOMIC DNA]</scope>
    <source>
        <strain evidence="8">J267</strain>
        <tissue evidence="8">Leaf</tissue>
    </source>
</reference>
<feature type="region of interest" description="Disordered" evidence="6">
    <location>
        <begin position="169"/>
        <end position="190"/>
    </location>
</feature>
<evidence type="ECO:0000313" key="9">
    <source>
        <dbReference type="Proteomes" id="UP000325577"/>
    </source>
</evidence>
<evidence type="ECO:0000259" key="7">
    <source>
        <dbReference type="PROSITE" id="PS51032"/>
    </source>
</evidence>
<feature type="compositionally biased region" description="Polar residues" evidence="6">
    <location>
        <begin position="73"/>
        <end position="89"/>
    </location>
</feature>
<dbReference type="PRINTS" id="PR00367">
    <property type="entry name" value="ETHRSPELEMNT"/>
</dbReference>
<proteinExistence type="predicted"/>
<dbReference type="InterPro" id="IPR001471">
    <property type="entry name" value="AP2/ERF_dom"/>
</dbReference>
<dbReference type="PANTHER" id="PTHR31194:SF62">
    <property type="entry name" value="ETHYLENE-RESPONSIVE TRANSCRIPTION FACTOR ERF118"/>
    <property type="match status" value="1"/>
</dbReference>
<dbReference type="Proteomes" id="UP000325577">
    <property type="component" value="Linkage Group LG19"/>
</dbReference>
<dbReference type="PANTHER" id="PTHR31194">
    <property type="entry name" value="SHN SHINE , DNA BINDING / TRANSCRIPTION FACTOR"/>
    <property type="match status" value="1"/>
</dbReference>
<evidence type="ECO:0000256" key="2">
    <source>
        <dbReference type="ARBA" id="ARBA00023015"/>
    </source>
</evidence>
<evidence type="ECO:0000256" key="5">
    <source>
        <dbReference type="ARBA" id="ARBA00023242"/>
    </source>
</evidence>
<dbReference type="Gene3D" id="3.30.730.10">
    <property type="entry name" value="AP2/ERF domain"/>
    <property type="match status" value="1"/>
</dbReference>
<evidence type="ECO:0000256" key="4">
    <source>
        <dbReference type="ARBA" id="ARBA00023163"/>
    </source>
</evidence>
<comment type="subcellular location">
    <subcellularLocation>
        <location evidence="1">Nucleus</location>
    </subcellularLocation>
</comment>
<dbReference type="GO" id="GO:0003677">
    <property type="term" value="F:DNA binding"/>
    <property type="evidence" value="ECO:0007669"/>
    <property type="project" value="UniProtKB-KW"/>
</dbReference>
<keyword evidence="9" id="KW-1185">Reference proteome</keyword>
<organism evidence="8 9">
    <name type="scientific">Nyssa sinensis</name>
    <dbReference type="NCBI Taxonomy" id="561372"/>
    <lineage>
        <taxon>Eukaryota</taxon>
        <taxon>Viridiplantae</taxon>
        <taxon>Streptophyta</taxon>
        <taxon>Embryophyta</taxon>
        <taxon>Tracheophyta</taxon>
        <taxon>Spermatophyta</taxon>
        <taxon>Magnoliopsida</taxon>
        <taxon>eudicotyledons</taxon>
        <taxon>Gunneridae</taxon>
        <taxon>Pentapetalae</taxon>
        <taxon>asterids</taxon>
        <taxon>Cornales</taxon>
        <taxon>Nyssaceae</taxon>
        <taxon>Nyssa</taxon>
    </lineage>
</organism>
<dbReference type="CDD" id="cd00018">
    <property type="entry name" value="AP2"/>
    <property type="match status" value="1"/>
</dbReference>
<evidence type="ECO:0000313" key="8">
    <source>
        <dbReference type="EMBL" id="KAA8532711.1"/>
    </source>
</evidence>
<dbReference type="AlphaFoldDB" id="A0A5J5AUM5"/>
<dbReference type="InterPro" id="IPR036955">
    <property type="entry name" value="AP2/ERF_dom_sf"/>
</dbReference>
<keyword evidence="2" id="KW-0805">Transcription regulation</keyword>
<evidence type="ECO:0000256" key="6">
    <source>
        <dbReference type="SAM" id="MobiDB-lite"/>
    </source>
</evidence>
<dbReference type="SMART" id="SM00380">
    <property type="entry name" value="AP2"/>
    <property type="match status" value="1"/>
</dbReference>
<feature type="domain" description="AP2/ERF" evidence="7">
    <location>
        <begin position="111"/>
        <end position="175"/>
    </location>
</feature>
<dbReference type="InterPro" id="IPR050913">
    <property type="entry name" value="AP2/ERF_ERF"/>
</dbReference>
<keyword evidence="5" id="KW-0539">Nucleus</keyword>
<sequence length="334" mass="37297">MPDPQKQQPLHCKKTKFKSISGDEITKTMRKIRVICYDADMTDTSDDEKIDKPFGSKRIVQEINHPLGGYDQSKASEMESSCQDSNNGGKNPKTKRVSTKTLNEKRPASSKYRGVRQRKWGKWAAEIRDPFQGRRVWLGTYDTAEAAAKAYDTKKREFEAIIAATAASEKSYNQPQKSAPSEDSDSVLSHTSPTSVFELECYTSAPASACPSASASIVNGKCSDTVMQDVAIDSSLTEQQQQVLDSVYVDEPLMSEIEQGLDLGFEIDSLFVDDFGFLLEDDLGDFEVFQTGGFEDNEPSELPDFNFDFQIDDEEFALMDHSFNMDKPLNIACL</sequence>
<dbReference type="Pfam" id="PF00847">
    <property type="entry name" value="AP2"/>
    <property type="match status" value="1"/>
</dbReference>
<dbReference type="GO" id="GO:0003700">
    <property type="term" value="F:DNA-binding transcription factor activity"/>
    <property type="evidence" value="ECO:0007669"/>
    <property type="project" value="InterPro"/>
</dbReference>
<name>A0A5J5AUM5_9ASTE</name>
<dbReference type="InterPro" id="IPR016177">
    <property type="entry name" value="DNA-bd_dom_sf"/>
</dbReference>
<feature type="region of interest" description="Disordered" evidence="6">
    <location>
        <begin position="45"/>
        <end position="115"/>
    </location>
</feature>
<keyword evidence="4" id="KW-0804">Transcription</keyword>
<dbReference type="PROSITE" id="PS51032">
    <property type="entry name" value="AP2_ERF"/>
    <property type="match status" value="1"/>
</dbReference>
<evidence type="ECO:0000256" key="1">
    <source>
        <dbReference type="ARBA" id="ARBA00004123"/>
    </source>
</evidence>
<dbReference type="EMBL" id="CM018042">
    <property type="protein sequence ID" value="KAA8532711.1"/>
    <property type="molecule type" value="Genomic_DNA"/>
</dbReference>
<dbReference type="OrthoDB" id="1917565at2759"/>
<gene>
    <name evidence="8" type="ORF">F0562_032744</name>
</gene>
<keyword evidence="3" id="KW-0238">DNA-binding</keyword>
<accession>A0A5J5AUM5</accession>